<dbReference type="Proteomes" id="UP000029556">
    <property type="component" value="Unassembled WGS sequence"/>
</dbReference>
<reference evidence="1 2" key="1">
    <citation type="submission" date="2014-07" db="EMBL/GenBank/DDBJ databases">
        <authorList>
            <person name="McCorrison J."/>
            <person name="Sanka R."/>
            <person name="Torralba M."/>
            <person name="Gillis M."/>
            <person name="Haft D.H."/>
            <person name="Methe B."/>
            <person name="Sutton G."/>
            <person name="Nelson K.E."/>
        </authorList>
    </citation>
    <scope>NUCLEOTIDE SEQUENCE [LARGE SCALE GENOMIC DNA]</scope>
    <source>
        <strain evidence="1 2">DNF00853</strain>
    </source>
</reference>
<evidence type="ECO:0000313" key="2">
    <source>
        <dbReference type="Proteomes" id="UP000029556"/>
    </source>
</evidence>
<dbReference type="RefSeq" id="WP_023057784.1">
    <property type="nucleotide sequence ID" value="NZ_JRNN01000028.1"/>
</dbReference>
<dbReference type="OrthoDB" id="1061664at2"/>
<name>A0A095ZNI3_9BACT</name>
<comment type="caution">
    <text evidence="1">The sequence shown here is derived from an EMBL/GenBank/DDBJ whole genome shotgun (WGS) entry which is preliminary data.</text>
</comment>
<sequence length="298" mass="35190">MTLYDFFQEKILPWFKDDYQEFSSKTVDGYSLYVATWDKTPRQAMITKNAPALLQRIFDKFSASTGNKEAGLQSSQVSRWYVNGFTSAYNYCRRYDLDHPFEHTDFAQWSIKLNSSDDLERGEWDIDMFRKYTINFGRREGTLFYVAEREASNGKIEDKQGELSTGDNNTLPSDVNNEKKLYEFSKGLINELYDRFNGEIFEDLSSVEEFENILTRKDRTKTLKICYRKKTQMQKLLYNFYHMLLEDFCDSWLVDIVEVCGCTVDDVKKKHNAGDSYSVKYRETLDLIDKIFNKYSRP</sequence>
<protein>
    <submittedName>
        <fullName evidence="1">Uncharacterized protein</fullName>
    </submittedName>
</protein>
<organism evidence="1 2">
    <name type="scientific">Hoylesella buccalis DNF00853</name>
    <dbReference type="NCBI Taxonomy" id="1401074"/>
    <lineage>
        <taxon>Bacteria</taxon>
        <taxon>Pseudomonadati</taxon>
        <taxon>Bacteroidota</taxon>
        <taxon>Bacteroidia</taxon>
        <taxon>Bacteroidales</taxon>
        <taxon>Prevotellaceae</taxon>
        <taxon>Hoylesella</taxon>
    </lineage>
</organism>
<gene>
    <name evidence="1" type="ORF">HMPREF2137_02215</name>
</gene>
<dbReference type="AlphaFoldDB" id="A0A095ZNI3"/>
<evidence type="ECO:0000313" key="1">
    <source>
        <dbReference type="EMBL" id="KGF36285.1"/>
    </source>
</evidence>
<proteinExistence type="predicted"/>
<dbReference type="EMBL" id="JRNN01000028">
    <property type="protein sequence ID" value="KGF36285.1"/>
    <property type="molecule type" value="Genomic_DNA"/>
</dbReference>
<accession>A0A095ZNI3</accession>